<feature type="signal peptide" evidence="2">
    <location>
        <begin position="1"/>
        <end position="18"/>
    </location>
</feature>
<evidence type="ECO:0000256" key="1">
    <source>
        <dbReference type="SAM" id="MobiDB-lite"/>
    </source>
</evidence>
<feature type="compositionally biased region" description="Low complexity" evidence="1">
    <location>
        <begin position="167"/>
        <end position="179"/>
    </location>
</feature>
<dbReference type="Proteomes" id="UP000236546">
    <property type="component" value="Unassembled WGS sequence"/>
</dbReference>
<comment type="caution">
    <text evidence="3">The sequence shown here is derived from an EMBL/GenBank/DDBJ whole genome shotgun (WGS) entry which is preliminary data.</text>
</comment>
<feature type="compositionally biased region" description="Polar residues" evidence="1">
    <location>
        <begin position="351"/>
        <end position="367"/>
    </location>
</feature>
<accession>A0A2K0T2Q6</accession>
<gene>
    <name evidence="3" type="ORF">TGAMA5MH_08327</name>
</gene>
<dbReference type="EMBL" id="MTYH01000075">
    <property type="protein sequence ID" value="PNP39808.1"/>
    <property type="molecule type" value="Genomic_DNA"/>
</dbReference>
<sequence>MLNRLPLAIVAVLPLANARFNKPRAATTDDIRCCPCLPSALSPSGTTVTVTVTSPEETVTVDHTVVQPAITIFVTQTFTPESSPVVTQEVTVHPEPSVQTNTVIGGGTGSPDILTSLKSATTKTVTKTILPGGAQTGGSQPESPTTVTVTIGPDQSSPDAKTTAVESKPASSPSIASNSAVTVTISQAKQFPSAESPSSANGATITLIAASESAAGSPTTSPSVKTVTFVQEPDTVETITFADPANPSTTTVTLASNSSGPSVISFATSPAGPSTTTITLTNNLSNSSVETVTIVENPVSSSSTIITLAGNLSGSPIVQVASSSAAAATPASSPSNSPSVQTAPLVDSPLKPSSTPETPAQSSPTPVSSISIINNLAAPNATVTFIPTPLINSSPLQPAITAPPQVGTISPNINQFTTLTQTVTSGNTVSIEITIINIFTGETICRKKGSGKPCDSKPKIHASGEIGCLTTGVCTETATAFNTVIVTVESGIWTNGTTATGAALPFGTGTAVAVVGTGSPVTGTGASAVGTGSPMIRRGRMPMIRKRF</sequence>
<evidence type="ECO:0000313" key="3">
    <source>
        <dbReference type="EMBL" id="PNP39808.1"/>
    </source>
</evidence>
<name>A0A2K0T2Q6_9HYPO</name>
<feature type="chain" id="PRO_5014337630" evidence="2">
    <location>
        <begin position="19"/>
        <end position="548"/>
    </location>
</feature>
<organism evidence="3 4">
    <name type="scientific">Trichoderma gamsii</name>
    <dbReference type="NCBI Taxonomy" id="398673"/>
    <lineage>
        <taxon>Eukaryota</taxon>
        <taxon>Fungi</taxon>
        <taxon>Dikarya</taxon>
        <taxon>Ascomycota</taxon>
        <taxon>Pezizomycotina</taxon>
        <taxon>Sordariomycetes</taxon>
        <taxon>Hypocreomycetidae</taxon>
        <taxon>Hypocreales</taxon>
        <taxon>Hypocreaceae</taxon>
        <taxon>Trichoderma</taxon>
    </lineage>
</organism>
<dbReference type="AlphaFoldDB" id="A0A2K0T2Q6"/>
<feature type="compositionally biased region" description="Low complexity" evidence="1">
    <location>
        <begin position="328"/>
        <end position="339"/>
    </location>
</feature>
<protein>
    <submittedName>
        <fullName evidence="3">Uncharacterized protein</fullName>
    </submittedName>
</protein>
<evidence type="ECO:0000256" key="2">
    <source>
        <dbReference type="SAM" id="SignalP"/>
    </source>
</evidence>
<proteinExistence type="predicted"/>
<feature type="region of interest" description="Disordered" evidence="1">
    <location>
        <begin position="328"/>
        <end position="367"/>
    </location>
</feature>
<keyword evidence="2" id="KW-0732">Signal</keyword>
<reference evidence="3 4" key="1">
    <citation type="submission" date="2017-02" db="EMBL/GenBank/DDBJ databases">
        <title>Genomes of Trichoderma spp. with biocontrol activity.</title>
        <authorList>
            <person name="Gardiner D."/>
            <person name="Kazan K."/>
            <person name="Vos C."/>
            <person name="Harvey P."/>
        </authorList>
    </citation>
    <scope>NUCLEOTIDE SEQUENCE [LARGE SCALE GENOMIC DNA]</scope>
    <source>
        <strain evidence="3 4">A5MH</strain>
    </source>
</reference>
<evidence type="ECO:0000313" key="4">
    <source>
        <dbReference type="Proteomes" id="UP000236546"/>
    </source>
</evidence>
<feature type="region of interest" description="Disordered" evidence="1">
    <location>
        <begin position="130"/>
        <end position="179"/>
    </location>
</feature>
<feature type="compositionally biased region" description="Polar residues" evidence="1">
    <location>
        <begin position="137"/>
        <end position="160"/>
    </location>
</feature>
<dbReference type="OrthoDB" id="5085439at2759"/>